<gene>
    <name evidence="2" type="ordered locus">FRAAL6725</name>
</gene>
<dbReference type="HOGENOM" id="CLU_2478825_0_0_11"/>
<evidence type="ECO:0000256" key="1">
    <source>
        <dbReference type="SAM" id="MobiDB-lite"/>
    </source>
</evidence>
<reference evidence="2 3" key="1">
    <citation type="journal article" date="2007" name="Genome Res.">
        <title>Genome characteristics of facultatively symbiotic Frankia sp. strains reflect host range and host plant biogeography.</title>
        <authorList>
            <person name="Normand P."/>
            <person name="Lapierre P."/>
            <person name="Tisa L.S."/>
            <person name="Gogarten J.P."/>
            <person name="Alloisio N."/>
            <person name="Bagnarol E."/>
            <person name="Bassi C.A."/>
            <person name="Berry A.M."/>
            <person name="Bickhart D.M."/>
            <person name="Choisne N."/>
            <person name="Couloux A."/>
            <person name="Cournoyer B."/>
            <person name="Cruveiller S."/>
            <person name="Daubin V."/>
            <person name="Demange N."/>
            <person name="Francino M.P."/>
            <person name="Goltsman E."/>
            <person name="Huang Y."/>
            <person name="Kopp O.R."/>
            <person name="Labarre L."/>
            <person name="Lapidus A."/>
            <person name="Lavire C."/>
            <person name="Marechal J."/>
            <person name="Martinez M."/>
            <person name="Mastronunzio J.E."/>
            <person name="Mullin B.C."/>
            <person name="Niemann J."/>
            <person name="Pujic P."/>
            <person name="Rawnsley T."/>
            <person name="Rouy Z."/>
            <person name="Schenowitz C."/>
            <person name="Sellstedt A."/>
            <person name="Tavares F."/>
            <person name="Tomkins J.P."/>
            <person name="Vallenet D."/>
            <person name="Valverde C."/>
            <person name="Wall L.G."/>
            <person name="Wang Y."/>
            <person name="Medigue C."/>
            <person name="Benson D.R."/>
        </authorList>
    </citation>
    <scope>NUCLEOTIDE SEQUENCE [LARGE SCALE GENOMIC DNA]</scope>
    <source>
        <strain evidence="3">DSM 45986 / CECT 9034 / ACN14a</strain>
    </source>
</reference>
<organism evidence="2 3">
    <name type="scientific">Frankia alni (strain DSM 45986 / CECT 9034 / ACN14a)</name>
    <dbReference type="NCBI Taxonomy" id="326424"/>
    <lineage>
        <taxon>Bacteria</taxon>
        <taxon>Bacillati</taxon>
        <taxon>Actinomycetota</taxon>
        <taxon>Actinomycetes</taxon>
        <taxon>Frankiales</taxon>
        <taxon>Frankiaceae</taxon>
        <taxon>Frankia</taxon>
    </lineage>
</organism>
<keyword evidence="3" id="KW-1185">Reference proteome</keyword>
<sequence length="87" mass="9200">MRRLSVTTLRREDLEPPRPGGHRPGGIEVGASLREALSALLAQDSGALDVHADGELVGVLTPAALHTALRRSVARDDEPADELASEL</sequence>
<proteinExistence type="predicted"/>
<evidence type="ECO:0000313" key="2">
    <source>
        <dbReference type="EMBL" id="CAJ65348.1"/>
    </source>
</evidence>
<dbReference type="EMBL" id="CT573213">
    <property type="protein sequence ID" value="CAJ65348.1"/>
    <property type="molecule type" value="Genomic_DNA"/>
</dbReference>
<feature type="region of interest" description="Disordered" evidence="1">
    <location>
        <begin position="1"/>
        <end position="26"/>
    </location>
</feature>
<accession>Q0RB40</accession>
<dbReference type="AlphaFoldDB" id="Q0RB40"/>
<evidence type="ECO:0008006" key="4">
    <source>
        <dbReference type="Google" id="ProtNLM"/>
    </source>
</evidence>
<name>Q0RB40_FRAAA</name>
<dbReference type="KEGG" id="fal:FRAAL6725"/>
<dbReference type="Proteomes" id="UP000000657">
    <property type="component" value="Chromosome"/>
</dbReference>
<protein>
    <recommendedName>
        <fullName evidence="4">CBS domain-containing protein</fullName>
    </recommendedName>
</protein>
<dbReference type="STRING" id="326424.FRAAL6725"/>
<evidence type="ECO:0000313" key="3">
    <source>
        <dbReference type="Proteomes" id="UP000000657"/>
    </source>
</evidence>